<dbReference type="SUPFAM" id="SSF52467">
    <property type="entry name" value="DHS-like NAD/FAD-binding domain"/>
    <property type="match status" value="1"/>
</dbReference>
<keyword evidence="2" id="KW-1185">Reference proteome</keyword>
<dbReference type="Gene3D" id="3.40.50.1220">
    <property type="entry name" value="TPP-binding domain"/>
    <property type="match status" value="1"/>
</dbReference>
<dbReference type="Pfam" id="PF13289">
    <property type="entry name" value="SIR2_2"/>
    <property type="match status" value="1"/>
</dbReference>
<gene>
    <name evidence="1" type="ORF">NM203_17605</name>
</gene>
<organism evidence="1 2">
    <name type="scientific">Mycolicibacterium arenosum</name>
    <dbReference type="NCBI Taxonomy" id="2952157"/>
    <lineage>
        <taxon>Bacteria</taxon>
        <taxon>Bacillati</taxon>
        <taxon>Actinomycetota</taxon>
        <taxon>Actinomycetes</taxon>
        <taxon>Mycobacteriales</taxon>
        <taxon>Mycobacteriaceae</taxon>
        <taxon>Mycolicibacterium</taxon>
    </lineage>
</organism>
<dbReference type="InterPro" id="IPR029035">
    <property type="entry name" value="DHS-like_NAD/FAD-binding_dom"/>
</dbReference>
<comment type="caution">
    <text evidence="1">The sequence shown here is derived from an EMBL/GenBank/DDBJ whole genome shotgun (WGS) entry which is preliminary data.</text>
</comment>
<dbReference type="Proteomes" id="UP001651690">
    <property type="component" value="Unassembled WGS sequence"/>
</dbReference>
<dbReference type="RefSeq" id="WP_255061716.1">
    <property type="nucleotide sequence ID" value="NZ_JANDBD010000007.1"/>
</dbReference>
<evidence type="ECO:0000313" key="1">
    <source>
        <dbReference type="EMBL" id="MCP9274008.1"/>
    </source>
</evidence>
<protein>
    <submittedName>
        <fullName evidence="1">SIR2 family protein</fullName>
    </submittedName>
</protein>
<accession>A0ABT1M4D0</accession>
<reference evidence="1 2" key="1">
    <citation type="submission" date="2022-06" db="EMBL/GenBank/DDBJ databases">
        <title>Mycolicibacterium sp. CAU 1645 isolated from seawater.</title>
        <authorList>
            <person name="Kim W."/>
        </authorList>
    </citation>
    <scope>NUCLEOTIDE SEQUENCE [LARGE SCALE GENOMIC DNA]</scope>
    <source>
        <strain evidence="1 2">CAU 1645</strain>
    </source>
</reference>
<dbReference type="EMBL" id="JANDBD010000007">
    <property type="protein sequence ID" value="MCP9274008.1"/>
    <property type="molecule type" value="Genomic_DNA"/>
</dbReference>
<sequence>MQARIPNMLHQVILPAGYDISSGCDGARAGTRSTAGEQKVIGARPFSIRLETMQSRQTSDVPGHLFIVNGDLTKIACDALLIPTDGAVNITASWRQFLHGMTYGNRFNTRVMRALPARPKEPHVWLGDLAGHHGQDVETSVFEVTIREFVERAATEVRRLGAQDRIYRWPKPRLAVNVIGTGYGGAAHVKGQLLTLLIRALEALAESHDVDLILVAYGEKSYAATQRARRQLSTPDLQSGWTFHSEASPDLDRWAQHLANAAITSRLVLFVGAGVSAGAGAPTWGTLLSGVAETAGFGDESLTLLGKKDPRDQATLIERRLQNIGKELRTEVANTLRRTTRYSLQHGLLTSLRSSEAVTTNFDDLFETAARTGGRRMAVLPEDPEATDGQWLLKLHGTVEHPEHIVLTRSDYLDMPRQYGALIGLVQGMLLMRHMMFVGYSLQDEDFQELIHEVRKARGDAANRRGTVLTLFHDDLEREIWADDLDVVPMMAGADRTVDIEVAARELEVFLDLVGFLSTTSAAFFLDPTYSSLSDDEAILRDALLHLSRLTRDAEPGSIAYEVQRFLGDLGSDAHPPGQ</sequence>
<name>A0ABT1M4D0_9MYCO</name>
<evidence type="ECO:0000313" key="2">
    <source>
        <dbReference type="Proteomes" id="UP001651690"/>
    </source>
</evidence>
<proteinExistence type="predicted"/>